<dbReference type="EMBL" id="KN824300">
    <property type="protein sequence ID" value="KIM27262.1"/>
    <property type="molecule type" value="Genomic_DNA"/>
</dbReference>
<dbReference type="Proteomes" id="UP000054097">
    <property type="component" value="Unassembled WGS sequence"/>
</dbReference>
<sequence>MPTSHRRQIKRGWIPSLYLWIPPVHIFPSQMSQGKSQTSSVQTTVLNAENGRIPPAKFASIISVGDASLTVKAEKADESQQDGHRVAEEPSKNLEREEIEYDTSEIDERLVSLPPKKSFLRQHLFIITIVVLGTIITGVVVFLVVTATLNLHRETGEDTWHYIHLTVTDASGHVFTTSMHDSVSCSLNFLLRDALILSLQLTSMYMEGLSRSIASVSSASVASASSTTASLRL</sequence>
<reference evidence="3 4" key="1">
    <citation type="submission" date="2014-04" db="EMBL/GenBank/DDBJ databases">
        <authorList>
            <consortium name="DOE Joint Genome Institute"/>
            <person name="Kuo A."/>
            <person name="Zuccaro A."/>
            <person name="Kohler A."/>
            <person name="Nagy L.G."/>
            <person name="Floudas D."/>
            <person name="Copeland A."/>
            <person name="Barry K.W."/>
            <person name="Cichocki N."/>
            <person name="Veneault-Fourrey C."/>
            <person name="LaButti K."/>
            <person name="Lindquist E.A."/>
            <person name="Lipzen A."/>
            <person name="Lundell T."/>
            <person name="Morin E."/>
            <person name="Murat C."/>
            <person name="Sun H."/>
            <person name="Tunlid A."/>
            <person name="Henrissat B."/>
            <person name="Grigoriev I.V."/>
            <person name="Hibbett D.S."/>
            <person name="Martin F."/>
            <person name="Nordberg H.P."/>
            <person name="Cantor M.N."/>
            <person name="Hua S.X."/>
        </authorList>
    </citation>
    <scope>NUCLEOTIDE SEQUENCE [LARGE SCALE GENOMIC DNA]</scope>
    <source>
        <strain evidence="3 4">MAFF 305830</strain>
    </source>
</reference>
<organism evidence="3 4">
    <name type="scientific">Serendipita vermifera MAFF 305830</name>
    <dbReference type="NCBI Taxonomy" id="933852"/>
    <lineage>
        <taxon>Eukaryota</taxon>
        <taxon>Fungi</taxon>
        <taxon>Dikarya</taxon>
        <taxon>Basidiomycota</taxon>
        <taxon>Agaricomycotina</taxon>
        <taxon>Agaricomycetes</taxon>
        <taxon>Sebacinales</taxon>
        <taxon>Serendipitaceae</taxon>
        <taxon>Serendipita</taxon>
    </lineage>
</organism>
<dbReference type="AlphaFoldDB" id="A0A0C2XDU2"/>
<keyword evidence="2" id="KW-0812">Transmembrane</keyword>
<evidence type="ECO:0000313" key="3">
    <source>
        <dbReference type="EMBL" id="KIM27262.1"/>
    </source>
</evidence>
<feature type="compositionally biased region" description="Basic and acidic residues" evidence="1">
    <location>
        <begin position="73"/>
        <end position="96"/>
    </location>
</feature>
<evidence type="ECO:0000256" key="1">
    <source>
        <dbReference type="SAM" id="MobiDB-lite"/>
    </source>
</evidence>
<protein>
    <submittedName>
        <fullName evidence="3">Uncharacterized protein</fullName>
    </submittedName>
</protein>
<keyword evidence="2" id="KW-0472">Membrane</keyword>
<feature type="transmembrane region" description="Helical" evidence="2">
    <location>
        <begin position="124"/>
        <end position="145"/>
    </location>
</feature>
<keyword evidence="2" id="KW-1133">Transmembrane helix</keyword>
<proteinExistence type="predicted"/>
<gene>
    <name evidence="3" type="ORF">M408DRAFT_171583</name>
</gene>
<accession>A0A0C2XDU2</accession>
<keyword evidence="4" id="KW-1185">Reference proteome</keyword>
<reference evidence="4" key="2">
    <citation type="submission" date="2015-01" db="EMBL/GenBank/DDBJ databases">
        <title>Evolutionary Origins and Diversification of the Mycorrhizal Mutualists.</title>
        <authorList>
            <consortium name="DOE Joint Genome Institute"/>
            <consortium name="Mycorrhizal Genomics Consortium"/>
            <person name="Kohler A."/>
            <person name="Kuo A."/>
            <person name="Nagy L.G."/>
            <person name="Floudas D."/>
            <person name="Copeland A."/>
            <person name="Barry K.W."/>
            <person name="Cichocki N."/>
            <person name="Veneault-Fourrey C."/>
            <person name="LaButti K."/>
            <person name="Lindquist E.A."/>
            <person name="Lipzen A."/>
            <person name="Lundell T."/>
            <person name="Morin E."/>
            <person name="Murat C."/>
            <person name="Riley R."/>
            <person name="Ohm R."/>
            <person name="Sun H."/>
            <person name="Tunlid A."/>
            <person name="Henrissat B."/>
            <person name="Grigoriev I.V."/>
            <person name="Hibbett D.S."/>
            <person name="Martin F."/>
        </authorList>
    </citation>
    <scope>NUCLEOTIDE SEQUENCE [LARGE SCALE GENOMIC DNA]</scope>
    <source>
        <strain evidence="4">MAFF 305830</strain>
    </source>
</reference>
<name>A0A0C2XDU2_SERVB</name>
<evidence type="ECO:0000313" key="4">
    <source>
        <dbReference type="Proteomes" id="UP000054097"/>
    </source>
</evidence>
<dbReference type="HOGENOM" id="CLU_1190509_0_0_1"/>
<evidence type="ECO:0000256" key="2">
    <source>
        <dbReference type="SAM" id="Phobius"/>
    </source>
</evidence>
<feature type="region of interest" description="Disordered" evidence="1">
    <location>
        <begin position="73"/>
        <end position="98"/>
    </location>
</feature>